<feature type="region of interest" description="Disordered" evidence="1">
    <location>
        <begin position="74"/>
        <end position="100"/>
    </location>
</feature>
<protein>
    <submittedName>
        <fullName evidence="2">Uncharacterized protein</fullName>
    </submittedName>
</protein>
<gene>
    <name evidence="2" type="ORF">GCM10010345_69820</name>
</gene>
<sequence>MQVLGKRAVATEERPSRAVVPRRGPVTGWYAVQAGSVPQRALRSALLDPLVVPKVPHPMRALPAVPNREIIPERPVPGAMAAGPGRIGLASAGRGGGRRA</sequence>
<reference evidence="3" key="1">
    <citation type="journal article" date="2019" name="Int. J. Syst. Evol. Microbiol.">
        <title>The Global Catalogue of Microorganisms (GCM) 10K type strain sequencing project: providing services to taxonomists for standard genome sequencing and annotation.</title>
        <authorList>
            <consortium name="The Broad Institute Genomics Platform"/>
            <consortium name="The Broad Institute Genome Sequencing Center for Infectious Disease"/>
            <person name="Wu L."/>
            <person name="Ma J."/>
        </authorList>
    </citation>
    <scope>NUCLEOTIDE SEQUENCE [LARGE SCALE GENOMIC DNA]</scope>
    <source>
        <strain evidence="3">JCM 4733</strain>
    </source>
</reference>
<name>A0ABQ3D347_9ACTN</name>
<evidence type="ECO:0000313" key="2">
    <source>
        <dbReference type="EMBL" id="GHA55237.1"/>
    </source>
</evidence>
<keyword evidence="3" id="KW-1185">Reference proteome</keyword>
<evidence type="ECO:0000256" key="1">
    <source>
        <dbReference type="SAM" id="MobiDB-lite"/>
    </source>
</evidence>
<organism evidence="2 3">
    <name type="scientific">Streptomyces canarius</name>
    <dbReference type="NCBI Taxonomy" id="285453"/>
    <lineage>
        <taxon>Bacteria</taxon>
        <taxon>Bacillati</taxon>
        <taxon>Actinomycetota</taxon>
        <taxon>Actinomycetes</taxon>
        <taxon>Kitasatosporales</taxon>
        <taxon>Streptomycetaceae</taxon>
        <taxon>Streptomyces</taxon>
    </lineage>
</organism>
<dbReference type="EMBL" id="BMVN01000035">
    <property type="protein sequence ID" value="GHA55237.1"/>
    <property type="molecule type" value="Genomic_DNA"/>
</dbReference>
<dbReference type="Proteomes" id="UP000653644">
    <property type="component" value="Unassembled WGS sequence"/>
</dbReference>
<evidence type="ECO:0000313" key="3">
    <source>
        <dbReference type="Proteomes" id="UP000653644"/>
    </source>
</evidence>
<comment type="caution">
    <text evidence="2">The sequence shown here is derived from an EMBL/GenBank/DDBJ whole genome shotgun (WGS) entry which is preliminary data.</text>
</comment>
<proteinExistence type="predicted"/>
<accession>A0ABQ3D347</accession>